<name>A0A7T8GSP7_CALRO</name>
<keyword evidence="2" id="KW-1185">Reference proteome</keyword>
<reference evidence="2" key="1">
    <citation type="submission" date="2021-01" db="EMBL/GenBank/DDBJ databases">
        <title>Caligus Genome Assembly.</title>
        <authorList>
            <person name="Gallardo-Escarate C."/>
        </authorList>
    </citation>
    <scope>NUCLEOTIDE SEQUENCE [LARGE SCALE GENOMIC DNA]</scope>
</reference>
<proteinExistence type="predicted"/>
<evidence type="ECO:0000313" key="2">
    <source>
        <dbReference type="Proteomes" id="UP000595437"/>
    </source>
</evidence>
<gene>
    <name evidence="1" type="ORF">FKW44_017283</name>
</gene>
<sequence length="79" mass="9281">EAALLYGIFTFHDLRSDSPFGRGRFRFHLQRSLKPICSSMPWFSKLIFDKQTSNEVRNNRVFKSCKSSFVMGKNNLKFN</sequence>
<feature type="non-terminal residue" evidence="1">
    <location>
        <position position="1"/>
    </location>
</feature>
<accession>A0A7T8GSP7</accession>
<dbReference type="EMBL" id="CP045901">
    <property type="protein sequence ID" value="QQP37102.1"/>
    <property type="molecule type" value="Genomic_DNA"/>
</dbReference>
<evidence type="ECO:0000313" key="1">
    <source>
        <dbReference type="EMBL" id="QQP37102.1"/>
    </source>
</evidence>
<feature type="non-terminal residue" evidence="1">
    <location>
        <position position="79"/>
    </location>
</feature>
<protein>
    <submittedName>
        <fullName evidence="1">Uncharacterized protein</fullName>
    </submittedName>
</protein>
<dbReference type="AlphaFoldDB" id="A0A7T8GSP7"/>
<dbReference type="Proteomes" id="UP000595437">
    <property type="component" value="Chromosome 12"/>
</dbReference>
<organism evidence="1 2">
    <name type="scientific">Caligus rogercresseyi</name>
    <name type="common">Sea louse</name>
    <dbReference type="NCBI Taxonomy" id="217165"/>
    <lineage>
        <taxon>Eukaryota</taxon>
        <taxon>Metazoa</taxon>
        <taxon>Ecdysozoa</taxon>
        <taxon>Arthropoda</taxon>
        <taxon>Crustacea</taxon>
        <taxon>Multicrustacea</taxon>
        <taxon>Hexanauplia</taxon>
        <taxon>Copepoda</taxon>
        <taxon>Siphonostomatoida</taxon>
        <taxon>Caligidae</taxon>
        <taxon>Caligus</taxon>
    </lineage>
</organism>